<sequence length="142" mass="14788">MLDHLGVPVADLDATVGFWTTVFAPLGLREITRFPTGPESWLAGLGGGDGAPFLWFHSGMGAPVDQELHIALAADAGQVEAVHRAAVQAGAEVLHAPREWPEYHPGYYAVFLRDPNGHNAEAVCHTGGPSAPDAAGLAESSG</sequence>
<reference evidence="2 3" key="1">
    <citation type="submission" date="2020-07" db="EMBL/GenBank/DDBJ databases">
        <title>Sequencing the genomes of 1000 actinobacteria strains.</title>
        <authorList>
            <person name="Klenk H.-P."/>
        </authorList>
    </citation>
    <scope>NUCLEOTIDE SEQUENCE [LARGE SCALE GENOMIC DNA]</scope>
    <source>
        <strain evidence="2 3">DSM 100723</strain>
    </source>
</reference>
<proteinExistence type="predicted"/>
<dbReference type="SUPFAM" id="SSF54593">
    <property type="entry name" value="Glyoxalase/Bleomycin resistance protein/Dihydroxybiphenyl dioxygenase"/>
    <property type="match status" value="1"/>
</dbReference>
<evidence type="ECO:0000313" key="2">
    <source>
        <dbReference type="EMBL" id="MBA8794958.1"/>
    </source>
</evidence>
<protein>
    <submittedName>
        <fullName evidence="2">Catechol 2,3-dioxygenase-like lactoylglutathione lyase family enzyme</fullName>
    </submittedName>
</protein>
<dbReference type="Gene3D" id="3.10.180.10">
    <property type="entry name" value="2,3-Dihydroxybiphenyl 1,2-Dioxygenase, domain 1"/>
    <property type="match status" value="1"/>
</dbReference>
<dbReference type="PANTHER" id="PTHR35006">
    <property type="entry name" value="GLYOXALASE FAMILY PROTEIN (AFU_ORTHOLOGUE AFUA_5G14830)"/>
    <property type="match status" value="1"/>
</dbReference>
<keyword evidence="2" id="KW-0456">Lyase</keyword>
<feature type="domain" description="VOC" evidence="1">
    <location>
        <begin position="1"/>
        <end position="125"/>
    </location>
</feature>
<name>A0A7W3ITK7_9ACTN</name>
<dbReference type="AlphaFoldDB" id="A0A7W3ITK7"/>
<gene>
    <name evidence="2" type="ORF">FHX74_002586</name>
</gene>
<dbReference type="Proteomes" id="UP000523079">
    <property type="component" value="Unassembled WGS sequence"/>
</dbReference>
<dbReference type="GO" id="GO:0051213">
    <property type="term" value="F:dioxygenase activity"/>
    <property type="evidence" value="ECO:0007669"/>
    <property type="project" value="UniProtKB-KW"/>
</dbReference>
<keyword evidence="2" id="KW-0560">Oxidoreductase</keyword>
<dbReference type="InterPro" id="IPR029068">
    <property type="entry name" value="Glyas_Bleomycin-R_OHBP_Dase"/>
</dbReference>
<dbReference type="Pfam" id="PF00903">
    <property type="entry name" value="Glyoxalase"/>
    <property type="match status" value="1"/>
</dbReference>
<evidence type="ECO:0000313" key="3">
    <source>
        <dbReference type="Proteomes" id="UP000523079"/>
    </source>
</evidence>
<dbReference type="InterPro" id="IPR004360">
    <property type="entry name" value="Glyas_Fos-R_dOase_dom"/>
</dbReference>
<dbReference type="InterPro" id="IPR037523">
    <property type="entry name" value="VOC_core"/>
</dbReference>
<organism evidence="2 3">
    <name type="scientific">Microlunatus kandeliicorticis</name>
    <dbReference type="NCBI Taxonomy" id="1759536"/>
    <lineage>
        <taxon>Bacteria</taxon>
        <taxon>Bacillati</taxon>
        <taxon>Actinomycetota</taxon>
        <taxon>Actinomycetes</taxon>
        <taxon>Propionibacteriales</taxon>
        <taxon>Propionibacteriaceae</taxon>
        <taxon>Microlunatus</taxon>
    </lineage>
</organism>
<dbReference type="RefSeq" id="WP_182560582.1">
    <property type="nucleotide sequence ID" value="NZ_JACGWT010000004.1"/>
</dbReference>
<dbReference type="EMBL" id="JACGWT010000004">
    <property type="protein sequence ID" value="MBA8794958.1"/>
    <property type="molecule type" value="Genomic_DNA"/>
</dbReference>
<keyword evidence="2" id="KW-0223">Dioxygenase</keyword>
<dbReference type="PROSITE" id="PS51819">
    <property type="entry name" value="VOC"/>
    <property type="match status" value="1"/>
</dbReference>
<evidence type="ECO:0000259" key="1">
    <source>
        <dbReference type="PROSITE" id="PS51819"/>
    </source>
</evidence>
<accession>A0A7W3ITK7</accession>
<comment type="caution">
    <text evidence="2">The sequence shown here is derived from an EMBL/GenBank/DDBJ whole genome shotgun (WGS) entry which is preliminary data.</text>
</comment>
<dbReference type="GO" id="GO:0016829">
    <property type="term" value="F:lyase activity"/>
    <property type="evidence" value="ECO:0007669"/>
    <property type="project" value="UniProtKB-KW"/>
</dbReference>
<dbReference type="PANTHER" id="PTHR35006:SF2">
    <property type="entry name" value="GLYOXALASE FAMILY PROTEIN (AFU_ORTHOLOGUE AFUA_5G14830)"/>
    <property type="match status" value="1"/>
</dbReference>
<keyword evidence="3" id="KW-1185">Reference proteome</keyword>